<dbReference type="Gene3D" id="2.40.30.130">
    <property type="match status" value="1"/>
</dbReference>
<dbReference type="InterPro" id="IPR009000">
    <property type="entry name" value="Transl_B-barrel_sf"/>
</dbReference>
<evidence type="ECO:0000313" key="6">
    <source>
        <dbReference type="Proteomes" id="UP001345827"/>
    </source>
</evidence>
<accession>A0AAV9Q0Y4</accession>
<sequence length="294" mass="31582">MSGLIPRTVLAFQHNAKLYTLPTSVLAVTPFPSLAEADRQLFKSATADDDSSVVVTRETIFHPQGGGQPSDTGSMSSSTGDIFSVHAVRMSATNEGQVLHLGRFHSSDLDSTDSTNSTTKPPPPSFTPDEPVTQNLDVAKRLLYSRLHTAGHVLGAAVRHLLESQVPNFDELKASHFPDSAACEFAGLIEGKWKNDIQAKVDEYVAAAMPVEVDFWTDEDFRANGLERLIPNNGGEGGGVKLAPGEKYRVVKIVGAEVYPCGGTHVDTTEQCGKVGVRKISRSKGTSRVSYNVS</sequence>
<feature type="domain" description="Threonyl/alanyl tRNA synthetase SAD" evidence="4">
    <location>
        <begin position="248"/>
        <end position="290"/>
    </location>
</feature>
<reference evidence="5 6" key="1">
    <citation type="submission" date="2023-06" db="EMBL/GenBank/DDBJ databases">
        <title>Black Yeasts Isolated from many extreme environments.</title>
        <authorList>
            <person name="Coleine C."/>
            <person name="Stajich J.E."/>
            <person name="Selbmann L."/>
        </authorList>
    </citation>
    <scope>NUCLEOTIDE SEQUENCE [LARGE SCALE GENOMIC DNA]</scope>
    <source>
        <strain evidence="5 6">CCFEE 5887</strain>
    </source>
</reference>
<comment type="cofactor">
    <cofactor evidence="1">
        <name>Zn(2+)</name>
        <dbReference type="ChEBI" id="CHEBI:29105"/>
    </cofactor>
</comment>
<dbReference type="EMBL" id="JAXLQG010000016">
    <property type="protein sequence ID" value="KAK5531770.1"/>
    <property type="molecule type" value="Genomic_DNA"/>
</dbReference>
<gene>
    <name evidence="5" type="ORF">LTR25_008100</name>
</gene>
<dbReference type="SUPFAM" id="SSF55186">
    <property type="entry name" value="ThrRS/AlaRS common domain"/>
    <property type="match status" value="1"/>
</dbReference>
<dbReference type="InterPro" id="IPR051335">
    <property type="entry name" value="Alanyl-tRNA_Editing_Enzymes"/>
</dbReference>
<dbReference type="GO" id="GO:0043039">
    <property type="term" value="P:tRNA aminoacylation"/>
    <property type="evidence" value="ECO:0007669"/>
    <property type="project" value="InterPro"/>
</dbReference>
<comment type="caution">
    <text evidence="5">The sequence shown here is derived from an EMBL/GenBank/DDBJ whole genome shotgun (WGS) entry which is preliminary data.</text>
</comment>
<dbReference type="InterPro" id="IPR018163">
    <property type="entry name" value="Thr/Ala-tRNA-synth_IIc_edit"/>
</dbReference>
<organism evidence="5 6">
    <name type="scientific">Vermiconidia calcicola</name>
    <dbReference type="NCBI Taxonomy" id="1690605"/>
    <lineage>
        <taxon>Eukaryota</taxon>
        <taxon>Fungi</taxon>
        <taxon>Dikarya</taxon>
        <taxon>Ascomycota</taxon>
        <taxon>Pezizomycotina</taxon>
        <taxon>Dothideomycetes</taxon>
        <taxon>Dothideomycetidae</taxon>
        <taxon>Mycosphaerellales</taxon>
        <taxon>Extremaceae</taxon>
        <taxon>Vermiconidia</taxon>
    </lineage>
</organism>
<dbReference type="Pfam" id="PF07973">
    <property type="entry name" value="tRNA_SAD"/>
    <property type="match status" value="1"/>
</dbReference>
<proteinExistence type="inferred from homology"/>
<dbReference type="SMART" id="SM00863">
    <property type="entry name" value="tRNA_SAD"/>
    <property type="match status" value="1"/>
</dbReference>
<dbReference type="AlphaFoldDB" id="A0AAV9Q0Y4"/>
<evidence type="ECO:0000256" key="3">
    <source>
        <dbReference type="SAM" id="MobiDB-lite"/>
    </source>
</evidence>
<dbReference type="GO" id="GO:0004812">
    <property type="term" value="F:aminoacyl-tRNA ligase activity"/>
    <property type="evidence" value="ECO:0007669"/>
    <property type="project" value="InterPro"/>
</dbReference>
<comment type="similarity">
    <text evidence="2">Belongs to the class-II aminoacyl-tRNA synthetase family. Alax-L subfamily.</text>
</comment>
<dbReference type="PANTHER" id="PTHR43462">
    <property type="entry name" value="ALANYL-TRNA EDITING PROTEIN"/>
    <property type="match status" value="1"/>
</dbReference>
<feature type="region of interest" description="Disordered" evidence="3">
    <location>
        <begin position="106"/>
        <end position="132"/>
    </location>
</feature>
<dbReference type="PANTHER" id="PTHR43462:SF2">
    <property type="entry name" value="THREONYL AND ALANYL TRNA SYNTHETASE SECOND ADDITIONAL DOMAIN-CONTAINING PROTEIN"/>
    <property type="match status" value="1"/>
</dbReference>
<evidence type="ECO:0000259" key="4">
    <source>
        <dbReference type="SMART" id="SM00863"/>
    </source>
</evidence>
<name>A0AAV9Q0Y4_9PEZI</name>
<dbReference type="Proteomes" id="UP001345827">
    <property type="component" value="Unassembled WGS sequence"/>
</dbReference>
<dbReference type="FunFam" id="3.30.980.10:FF:000008">
    <property type="entry name" value="Similar to alanyl-tRNA synthetase"/>
    <property type="match status" value="1"/>
</dbReference>
<evidence type="ECO:0000256" key="1">
    <source>
        <dbReference type="ARBA" id="ARBA00001947"/>
    </source>
</evidence>
<protein>
    <recommendedName>
        <fullName evidence="4">Threonyl/alanyl tRNA synthetase SAD domain-containing protein</fullName>
    </recommendedName>
</protein>
<dbReference type="SUPFAM" id="SSF50447">
    <property type="entry name" value="Translation proteins"/>
    <property type="match status" value="1"/>
</dbReference>
<dbReference type="InterPro" id="IPR012947">
    <property type="entry name" value="tRNA_SAD"/>
</dbReference>
<dbReference type="Gene3D" id="3.30.980.10">
    <property type="entry name" value="Threonyl-trna Synthetase, Chain A, domain 2"/>
    <property type="match status" value="1"/>
</dbReference>
<evidence type="ECO:0000313" key="5">
    <source>
        <dbReference type="EMBL" id="KAK5531770.1"/>
    </source>
</evidence>
<dbReference type="GO" id="GO:0005524">
    <property type="term" value="F:ATP binding"/>
    <property type="evidence" value="ECO:0007669"/>
    <property type="project" value="InterPro"/>
</dbReference>
<keyword evidence="6" id="KW-1185">Reference proteome</keyword>
<evidence type="ECO:0000256" key="2">
    <source>
        <dbReference type="ARBA" id="ARBA00008429"/>
    </source>
</evidence>